<dbReference type="EMBL" id="CP026948">
    <property type="protein sequence ID" value="AWB85186.1"/>
    <property type="molecule type" value="Genomic_DNA"/>
</dbReference>
<sequence length="208" mass="21715">MRVGAESLGRIHRACAVSTFWELDPLAPAYSGSHPEVDKGAWLVARAAEQPAVGVSIVETNTTVGAFATVLVCPTAYAPGAVRMPTAPMSRDAWALTSLHIDQRWRGRGFEAVLLDAAIAAATDCGAVALEAFGLRPGAVPTSALCEGLIRDAGRIGLNEVPALESAGFRVVRDHPVLPRLRVELPPPNDALAAREVAQLLAEVPAGG</sequence>
<dbReference type="SUPFAM" id="SSF55729">
    <property type="entry name" value="Acyl-CoA N-acyltransferases (Nat)"/>
    <property type="match status" value="1"/>
</dbReference>
<proteinExistence type="predicted"/>
<evidence type="ECO:0000313" key="1">
    <source>
        <dbReference type="EMBL" id="AWB85186.1"/>
    </source>
</evidence>
<accession>A0A2S0WHI1</accession>
<dbReference type="KEGG" id="clia:C3E79_11165"/>
<gene>
    <name evidence="1" type="ORF">C3E79_11165</name>
</gene>
<protein>
    <submittedName>
        <fullName evidence="1">Uncharacterized protein</fullName>
    </submittedName>
</protein>
<name>A0A2S0WHI1_9CORY</name>
<keyword evidence="2" id="KW-1185">Reference proteome</keyword>
<dbReference type="InterPro" id="IPR016181">
    <property type="entry name" value="Acyl_CoA_acyltransferase"/>
</dbReference>
<dbReference type="Proteomes" id="UP000244754">
    <property type="component" value="Chromosome"/>
</dbReference>
<organism evidence="1 2">
    <name type="scientific">Corynebacterium liangguodongii</name>
    <dbReference type="NCBI Taxonomy" id="2079535"/>
    <lineage>
        <taxon>Bacteria</taxon>
        <taxon>Bacillati</taxon>
        <taxon>Actinomycetota</taxon>
        <taxon>Actinomycetes</taxon>
        <taxon>Mycobacteriales</taxon>
        <taxon>Corynebacteriaceae</taxon>
        <taxon>Corynebacterium</taxon>
    </lineage>
</organism>
<dbReference type="Gene3D" id="3.40.630.30">
    <property type="match status" value="1"/>
</dbReference>
<dbReference type="OrthoDB" id="5242876at2"/>
<reference evidence="2" key="1">
    <citation type="submission" date="2018-01" db="EMBL/GenBank/DDBJ databases">
        <authorList>
            <person name="Li J."/>
        </authorList>
    </citation>
    <scope>NUCLEOTIDE SEQUENCE [LARGE SCALE GENOMIC DNA]</scope>
    <source>
        <strain evidence="2">2184</strain>
    </source>
</reference>
<dbReference type="AlphaFoldDB" id="A0A2S0WHI1"/>
<evidence type="ECO:0000313" key="2">
    <source>
        <dbReference type="Proteomes" id="UP000244754"/>
    </source>
</evidence>